<dbReference type="Pfam" id="PF14117">
    <property type="entry name" value="DUF4287"/>
    <property type="match status" value="1"/>
</dbReference>
<organism evidence="1">
    <name type="scientific">freshwater metagenome</name>
    <dbReference type="NCBI Taxonomy" id="449393"/>
    <lineage>
        <taxon>unclassified sequences</taxon>
        <taxon>metagenomes</taxon>
        <taxon>ecological metagenomes</taxon>
    </lineage>
</organism>
<proteinExistence type="predicted"/>
<sequence length="188" mass="21837">MPTYTGDRAKAFPAIEKKYGKPMSYWFAQLKDVADERYPAQISFLRERFGFSQAHANAVVMYARGSKSAKRHDNPADYFNKLDPASRKTVKVIFKTIQNKYPKLELVIAWNQPMLKSESGYVFGLGVQKNHILLNPFSKDVLEINLKSWTNYKVNKHTIQIPMNWEIDEKMILGLVKDRLRELTAKKH</sequence>
<reference evidence="1" key="1">
    <citation type="submission" date="2020-05" db="EMBL/GenBank/DDBJ databases">
        <authorList>
            <person name="Chiriac C."/>
            <person name="Salcher M."/>
            <person name="Ghai R."/>
            <person name="Kavagutti S V."/>
        </authorList>
    </citation>
    <scope>NUCLEOTIDE SEQUENCE</scope>
</reference>
<dbReference type="SUPFAM" id="SSF159888">
    <property type="entry name" value="YdhG-like"/>
    <property type="match status" value="1"/>
</dbReference>
<dbReference type="Gene3D" id="3.90.1150.200">
    <property type="match status" value="1"/>
</dbReference>
<name>A0A6J6DY81_9ZZZZ</name>
<gene>
    <name evidence="1" type="ORF">UFOPK1726_00135</name>
</gene>
<dbReference type="EMBL" id="CAEZTT010000006">
    <property type="protein sequence ID" value="CAB4568466.1"/>
    <property type="molecule type" value="Genomic_DNA"/>
</dbReference>
<dbReference type="AlphaFoldDB" id="A0A6J6DY81"/>
<evidence type="ECO:0000313" key="1">
    <source>
        <dbReference type="EMBL" id="CAB4568466.1"/>
    </source>
</evidence>
<dbReference type="InterPro" id="IPR025629">
    <property type="entry name" value="DUF4287"/>
</dbReference>
<accession>A0A6J6DY81</accession>
<protein>
    <submittedName>
        <fullName evidence="1">Unannotated protein</fullName>
    </submittedName>
</protein>